<feature type="transmembrane region" description="Helical" evidence="8">
    <location>
        <begin position="40"/>
        <end position="58"/>
    </location>
</feature>
<dbReference type="InterPro" id="IPR004706">
    <property type="entry name" value="Arsenical-R_Acr3"/>
</dbReference>
<evidence type="ECO:0000256" key="5">
    <source>
        <dbReference type="ARBA" id="ARBA00022692"/>
    </source>
</evidence>
<dbReference type="Gene3D" id="1.20.1530.20">
    <property type="match status" value="1"/>
</dbReference>
<dbReference type="EMBL" id="FOUF01000016">
    <property type="protein sequence ID" value="SFM44076.1"/>
    <property type="molecule type" value="Genomic_DNA"/>
</dbReference>
<dbReference type="EMBL" id="CAJNAP010000012">
    <property type="protein sequence ID" value="CAE6501918.1"/>
    <property type="molecule type" value="Genomic_DNA"/>
</dbReference>
<dbReference type="GO" id="GO:0015104">
    <property type="term" value="F:antimonite transmembrane transporter activity"/>
    <property type="evidence" value="ECO:0007669"/>
    <property type="project" value="TreeGrafter"/>
</dbReference>
<dbReference type="Proteomes" id="UP000199561">
    <property type="component" value="Unassembled WGS sequence"/>
</dbReference>
<evidence type="ECO:0000256" key="1">
    <source>
        <dbReference type="ARBA" id="ARBA00004651"/>
    </source>
</evidence>
<dbReference type="PANTHER" id="PTHR43057">
    <property type="entry name" value="ARSENITE EFFLUX TRANSPORTER"/>
    <property type="match status" value="1"/>
</dbReference>
<dbReference type="InterPro" id="IPR002657">
    <property type="entry name" value="BilAc:Na_symport/Acr3"/>
</dbReference>
<proteinExistence type="inferred from homology"/>
<feature type="transmembrane region" description="Helical" evidence="8">
    <location>
        <begin position="164"/>
        <end position="183"/>
    </location>
</feature>
<dbReference type="GO" id="GO:0005886">
    <property type="term" value="C:plasma membrane"/>
    <property type="evidence" value="ECO:0007669"/>
    <property type="project" value="UniProtKB-SubCell"/>
</dbReference>
<evidence type="ECO:0000313" key="11">
    <source>
        <dbReference type="Proteomes" id="UP000199561"/>
    </source>
</evidence>
<dbReference type="GO" id="GO:0015105">
    <property type="term" value="F:arsenite transmembrane transporter activity"/>
    <property type="evidence" value="ECO:0007669"/>
    <property type="project" value="TreeGrafter"/>
</dbReference>
<keyword evidence="3" id="KW-0813">Transport</keyword>
<evidence type="ECO:0000256" key="6">
    <source>
        <dbReference type="ARBA" id="ARBA00022989"/>
    </source>
</evidence>
<evidence type="ECO:0000256" key="3">
    <source>
        <dbReference type="ARBA" id="ARBA00022448"/>
    </source>
</evidence>
<feature type="transmembrane region" description="Helical" evidence="8">
    <location>
        <begin position="98"/>
        <end position="117"/>
    </location>
</feature>
<evidence type="ECO:0000256" key="7">
    <source>
        <dbReference type="ARBA" id="ARBA00023136"/>
    </source>
</evidence>
<keyword evidence="7 8" id="KW-0472">Membrane</keyword>
<evidence type="ECO:0000256" key="2">
    <source>
        <dbReference type="ARBA" id="ARBA00010110"/>
    </source>
</evidence>
<keyword evidence="5 8" id="KW-0812">Transmembrane</keyword>
<evidence type="ECO:0000256" key="8">
    <source>
        <dbReference type="SAM" id="Phobius"/>
    </source>
</evidence>
<comment type="subcellular location">
    <subcellularLocation>
        <location evidence="1">Cell membrane</location>
        <topology evidence="1">Multi-pass membrane protein</topology>
    </subcellularLocation>
</comment>
<feature type="transmembrane region" description="Helical" evidence="8">
    <location>
        <begin position="129"/>
        <end position="152"/>
    </location>
</feature>
<evidence type="ECO:0000313" key="9">
    <source>
        <dbReference type="EMBL" id="CAE6501918.1"/>
    </source>
</evidence>
<name>A0A1I4QWK7_9PROT</name>
<evidence type="ECO:0000256" key="4">
    <source>
        <dbReference type="ARBA" id="ARBA00022475"/>
    </source>
</evidence>
<feature type="transmembrane region" description="Helical" evidence="8">
    <location>
        <begin position="195"/>
        <end position="217"/>
    </location>
</feature>
<gene>
    <name evidence="9" type="ORF">NMYAN_20134</name>
    <name evidence="10" type="ORF">SAMN05421880_11667</name>
</gene>
<feature type="transmembrane region" description="Helical" evidence="8">
    <location>
        <begin position="229"/>
        <end position="252"/>
    </location>
</feature>
<feature type="transmembrane region" description="Helical" evidence="8">
    <location>
        <begin position="290"/>
        <end position="313"/>
    </location>
</feature>
<keyword evidence="4" id="KW-1003">Cell membrane</keyword>
<protein>
    <submittedName>
        <fullName evidence="9">Arsenical-resistance protein</fullName>
    </submittedName>
    <submittedName>
        <fullName evidence="10">Arsenite efflux pump ArsB, ACR3 family</fullName>
    </submittedName>
</protein>
<feature type="transmembrane region" description="Helical" evidence="8">
    <location>
        <begin position="70"/>
        <end position="92"/>
    </location>
</feature>
<accession>A0A1I4QWK7</accession>
<evidence type="ECO:0000313" key="10">
    <source>
        <dbReference type="EMBL" id="SFM44076.1"/>
    </source>
</evidence>
<dbReference type="GO" id="GO:0015297">
    <property type="term" value="F:antiporter activity"/>
    <property type="evidence" value="ECO:0007669"/>
    <property type="project" value="InterPro"/>
</dbReference>
<reference evidence="9" key="2">
    <citation type="submission" date="2021-02" db="EMBL/GenBank/DDBJ databases">
        <authorList>
            <person name="Han P."/>
        </authorList>
    </citation>
    <scope>NUCLEOTIDE SEQUENCE</scope>
    <source>
        <strain evidence="9">Nitrosomonas nitrosa 18-3D</strain>
    </source>
</reference>
<feature type="transmembrane region" description="Helical" evidence="8">
    <location>
        <begin position="12"/>
        <end position="34"/>
    </location>
</feature>
<dbReference type="Pfam" id="PF01758">
    <property type="entry name" value="SBF"/>
    <property type="match status" value="1"/>
</dbReference>
<dbReference type="PANTHER" id="PTHR43057:SF1">
    <property type="entry name" value="ARSENICAL-RESISTANCE PROTEIN 3"/>
    <property type="match status" value="1"/>
</dbReference>
<dbReference type="AlphaFoldDB" id="A0A1I4QWK7"/>
<dbReference type="RefSeq" id="WP_090669334.1">
    <property type="nucleotide sequence ID" value="NZ_CAJNAP010000012.1"/>
</dbReference>
<keyword evidence="6 8" id="KW-1133">Transmembrane helix</keyword>
<feature type="transmembrane region" description="Helical" evidence="8">
    <location>
        <begin position="264"/>
        <end position="284"/>
    </location>
</feature>
<comment type="similarity">
    <text evidence="2">Belongs to the arsenical resistance-3 (ACR3) (TC 2.A.59) family.</text>
</comment>
<reference evidence="10 11" key="1">
    <citation type="submission" date="2016-10" db="EMBL/GenBank/DDBJ databases">
        <authorList>
            <person name="de Groot N.N."/>
        </authorList>
    </citation>
    <scope>NUCLEOTIDE SEQUENCE [LARGE SCALE GENOMIC DNA]</scope>
    <source>
        <strain evidence="10 11">Nm146</strain>
    </source>
</reference>
<organism evidence="10 11">
    <name type="scientific">Nitrosomonas nitrosa</name>
    <dbReference type="NCBI Taxonomy" id="52442"/>
    <lineage>
        <taxon>Bacteria</taxon>
        <taxon>Pseudomonadati</taxon>
        <taxon>Pseudomonadota</taxon>
        <taxon>Betaproteobacteria</taxon>
        <taxon>Nitrosomonadales</taxon>
        <taxon>Nitrosomonadaceae</taxon>
        <taxon>Nitrosomonas</taxon>
    </lineage>
</organism>
<dbReference type="InterPro" id="IPR038770">
    <property type="entry name" value="Na+/solute_symporter_sf"/>
</dbReference>
<dbReference type="STRING" id="52442.SAMN05421880_11667"/>
<dbReference type="Proteomes" id="UP000601736">
    <property type="component" value="Unassembled WGS sequence"/>
</dbReference>
<sequence length="322" mass="35220">MLITRQSLEQFQVIIYLAALVCGMVIGALFSHGVPLLDALLWPVLGVLLYATFAQIPLTHSREAFINTHFLAAAVVGNFILLPFVVGGLMLLAPAEPAIRLGMLLVLLVPCTDWFITFTHLSGGDTRQAIAFTPISLLLQIVLLPVYLWVFLGAELVVTLAQDAMLIAFIGLILLPLLAAYLTEKWVGGSQERRGLLHGLAWLPVPLLAIVIFLVAATQVSVIVGATSFLGWLLPLFVAFLFVAGVIARVLTHWFALTQMQGRTLAFSLGTRNSFVVLPLALALPHPFDWVAVVIVFQSLVELLGMVVFLWWVPKRLFPLSP</sequence>
<keyword evidence="11" id="KW-1185">Reference proteome</keyword>